<keyword evidence="6" id="KW-0675">Receptor</keyword>
<evidence type="ECO:0000313" key="13">
    <source>
        <dbReference type="Proteomes" id="UP001346869"/>
    </source>
</evidence>
<evidence type="ECO:0000313" key="12">
    <source>
        <dbReference type="EMBL" id="KAK5851683.1"/>
    </source>
</evidence>
<comment type="subcellular location">
    <subcellularLocation>
        <location evidence="1">Membrane</location>
        <topology evidence="1">Single-pass type I membrane protein</topology>
    </subcellularLocation>
</comment>
<dbReference type="InterPro" id="IPR025871">
    <property type="entry name" value="GHBP"/>
</dbReference>
<evidence type="ECO:0000256" key="3">
    <source>
        <dbReference type="ARBA" id="ARBA00022729"/>
    </source>
</evidence>
<keyword evidence="3 10" id="KW-0732">Signal</keyword>
<proteinExistence type="predicted"/>
<keyword evidence="5 9" id="KW-0472">Membrane</keyword>
<evidence type="ECO:0000256" key="5">
    <source>
        <dbReference type="ARBA" id="ARBA00023136"/>
    </source>
</evidence>
<dbReference type="InterPro" id="IPR003961">
    <property type="entry name" value="FN3_dom"/>
</dbReference>
<organism evidence="12 13">
    <name type="scientific">Eleginops maclovinus</name>
    <name type="common">Patagonian blennie</name>
    <name type="synonym">Eleginus maclovinus</name>
    <dbReference type="NCBI Taxonomy" id="56733"/>
    <lineage>
        <taxon>Eukaryota</taxon>
        <taxon>Metazoa</taxon>
        <taxon>Chordata</taxon>
        <taxon>Craniata</taxon>
        <taxon>Vertebrata</taxon>
        <taxon>Euteleostomi</taxon>
        <taxon>Actinopterygii</taxon>
        <taxon>Neopterygii</taxon>
        <taxon>Teleostei</taxon>
        <taxon>Neoteleostei</taxon>
        <taxon>Acanthomorphata</taxon>
        <taxon>Eupercaria</taxon>
        <taxon>Perciformes</taxon>
        <taxon>Notothenioidei</taxon>
        <taxon>Eleginopidae</taxon>
        <taxon>Eleginops</taxon>
    </lineage>
</organism>
<protein>
    <recommendedName>
        <fullName evidence="11">Fibronectin type-III domain-containing protein</fullName>
    </recommendedName>
</protein>
<dbReference type="InterPro" id="IPR013783">
    <property type="entry name" value="Ig-like_fold"/>
</dbReference>
<comment type="caution">
    <text evidence="12">The sequence shown here is derived from an EMBL/GenBank/DDBJ whole genome shotgun (WGS) entry which is preliminary data.</text>
</comment>
<dbReference type="AlphaFoldDB" id="A0AAN8A8Q7"/>
<keyword evidence="2 9" id="KW-0812">Transmembrane</keyword>
<dbReference type="PROSITE" id="PS50853">
    <property type="entry name" value="FN3"/>
    <property type="match status" value="1"/>
</dbReference>
<evidence type="ECO:0000256" key="4">
    <source>
        <dbReference type="ARBA" id="ARBA00022989"/>
    </source>
</evidence>
<evidence type="ECO:0000256" key="7">
    <source>
        <dbReference type="ARBA" id="ARBA00023180"/>
    </source>
</evidence>
<evidence type="ECO:0000259" key="11">
    <source>
        <dbReference type="PROSITE" id="PS50853"/>
    </source>
</evidence>
<keyword evidence="13" id="KW-1185">Reference proteome</keyword>
<keyword evidence="7" id="KW-0325">Glycoprotein</keyword>
<feature type="domain" description="Fibronectin type-III" evidence="11">
    <location>
        <begin position="145"/>
        <end position="248"/>
    </location>
</feature>
<dbReference type="Gene3D" id="2.60.40.10">
    <property type="entry name" value="Immunoglobulins"/>
    <property type="match status" value="2"/>
</dbReference>
<evidence type="ECO:0000256" key="2">
    <source>
        <dbReference type="ARBA" id="ARBA00022692"/>
    </source>
</evidence>
<dbReference type="Pfam" id="PF12772">
    <property type="entry name" value="GHBP"/>
    <property type="match status" value="2"/>
</dbReference>
<evidence type="ECO:0000256" key="9">
    <source>
        <dbReference type="SAM" id="Phobius"/>
    </source>
</evidence>
<feature type="transmembrane region" description="Helical" evidence="9">
    <location>
        <begin position="252"/>
        <end position="274"/>
    </location>
</feature>
<dbReference type="CDD" id="cd00063">
    <property type="entry name" value="FN3"/>
    <property type="match status" value="1"/>
</dbReference>
<dbReference type="EMBL" id="JAUZQC010000021">
    <property type="protein sequence ID" value="KAK5851683.1"/>
    <property type="molecule type" value="Genomic_DNA"/>
</dbReference>
<evidence type="ECO:0000256" key="1">
    <source>
        <dbReference type="ARBA" id="ARBA00004479"/>
    </source>
</evidence>
<dbReference type="InterPro" id="IPR015152">
    <property type="entry name" value="Growth/epo_recpt_lig-bind"/>
</dbReference>
<feature type="region of interest" description="Disordered" evidence="8">
    <location>
        <begin position="482"/>
        <end position="531"/>
    </location>
</feature>
<dbReference type="GO" id="GO:0009897">
    <property type="term" value="C:external side of plasma membrane"/>
    <property type="evidence" value="ECO:0007669"/>
    <property type="project" value="TreeGrafter"/>
</dbReference>
<name>A0AAN8A8Q7_ELEMC</name>
<dbReference type="GO" id="GO:0004896">
    <property type="term" value="F:cytokine receptor activity"/>
    <property type="evidence" value="ECO:0007669"/>
    <property type="project" value="TreeGrafter"/>
</dbReference>
<feature type="signal peptide" evidence="10">
    <location>
        <begin position="1"/>
        <end position="28"/>
    </location>
</feature>
<dbReference type="Proteomes" id="UP001346869">
    <property type="component" value="Unassembled WGS sequence"/>
</dbReference>
<reference evidence="12 13" key="2">
    <citation type="journal article" date="2023" name="Mol. Biol. Evol.">
        <title>Genomics of Secondarily Temperate Adaptation in the Only Non-Antarctic Icefish.</title>
        <authorList>
            <person name="Rivera-Colon A.G."/>
            <person name="Rayamajhi N."/>
            <person name="Minhas B.F."/>
            <person name="Madrigal G."/>
            <person name="Bilyk K.T."/>
            <person name="Yoon V."/>
            <person name="Hune M."/>
            <person name="Gregory S."/>
            <person name="Cheng C.H.C."/>
            <person name="Catchen J.M."/>
        </authorList>
    </citation>
    <scope>NUCLEOTIDE SEQUENCE [LARGE SCALE GENOMIC DNA]</scope>
    <source>
        <strain evidence="12">JMC-PN-2008</strain>
    </source>
</reference>
<dbReference type="PANTHER" id="PTHR23037:SF46">
    <property type="entry name" value="INTERLEUKIN 5 RECEPTOR SUBUNIT ALPHA"/>
    <property type="match status" value="1"/>
</dbReference>
<sequence>MFSPQLNTMAAVLTMLLFFLLHISTTSAQEYASEQVLPEVNPQLTGCVSNNMETFRCKWNAGTSRIVSEPGNLRLFYITKKLPHASPKDWRECPHYSTERPNECFFNQNHTSVWLDYRVQLRSRDQDILYDENRFQLQEIVQPDPPVSLNWTLLNVSMTGNNFDIMLRWKPPPSADVTMGWMTLQYEVQYRDANSDQWEALDLVRSIHRSIFGLQTNANHEMRVRCMMLAGKEFGEFSDSVIIHVPSKVSGFPLLALLIFGALCLVTILMLVIISQQEKLMVILLPPVPGPKIKGIDPELLKKGKLRELRSILGGPPDLRSELYNKDPWVEFIDLDIEEQSDRLTDLDTDCLMERSLTSNCSPLSTGFRDDDSGRASCCDPDLPCELEPSPFIPLIPNITESSDSEETSLHVPNPNTGEHCFAAPGREALYTQVSEVRSSGKVLLSPEDKTELGKSTSRDGEKGILLEKKKELQLLVVNPDHGGYTSELNAGKRSPRVSSGDMGKPFQTAGDSSSTSSLSPYHESDTTTLSPLPPAPVYTMVECVNRQNSLLLTPNSTPNPQLIIPKIMPTPGGYLTPELLGSVTP</sequence>
<dbReference type="InterPro" id="IPR036116">
    <property type="entry name" value="FN3_sf"/>
</dbReference>
<evidence type="ECO:0000256" key="8">
    <source>
        <dbReference type="SAM" id="MobiDB-lite"/>
    </source>
</evidence>
<evidence type="ECO:0000256" key="6">
    <source>
        <dbReference type="ARBA" id="ARBA00023170"/>
    </source>
</evidence>
<feature type="chain" id="PRO_5042936989" description="Fibronectin type-III domain-containing protein" evidence="10">
    <location>
        <begin position="29"/>
        <end position="586"/>
    </location>
</feature>
<accession>A0AAN8A8Q7</accession>
<keyword evidence="4 9" id="KW-1133">Transmembrane helix</keyword>
<evidence type="ECO:0000256" key="10">
    <source>
        <dbReference type="SAM" id="SignalP"/>
    </source>
</evidence>
<dbReference type="PANTHER" id="PTHR23037">
    <property type="entry name" value="CYTOKINE RECEPTOR"/>
    <property type="match status" value="1"/>
</dbReference>
<gene>
    <name evidence="12" type="ORF">PBY51_023220</name>
</gene>
<dbReference type="SUPFAM" id="SSF49265">
    <property type="entry name" value="Fibronectin type III"/>
    <property type="match status" value="2"/>
</dbReference>
<dbReference type="Pfam" id="PF09067">
    <property type="entry name" value="EpoR_lig-bind"/>
    <property type="match status" value="1"/>
</dbReference>
<reference evidence="12 13" key="1">
    <citation type="journal article" date="2023" name="Genes (Basel)">
        <title>Chromosome-Level Genome Assembly and Circadian Gene Repertoire of the Patagonia Blennie Eleginops maclovinus-The Closest Ancestral Proxy of Antarctic Cryonotothenioids.</title>
        <authorList>
            <person name="Cheng C.C."/>
            <person name="Rivera-Colon A.G."/>
            <person name="Minhas B.F."/>
            <person name="Wilson L."/>
            <person name="Rayamajhi N."/>
            <person name="Vargas-Chacoff L."/>
            <person name="Catchen J.M."/>
        </authorList>
    </citation>
    <scope>NUCLEOTIDE SEQUENCE [LARGE SCALE GENOMIC DNA]</scope>
    <source>
        <strain evidence="12">JMC-PN-2008</strain>
    </source>
</reference>